<accession>A0A2R5ERZ6</accession>
<sequence>MNKQQIVERLLALPAEIDVAEGSVLEANLQVLGAKGTLQAKEDMLLFGTAIDGKNAEIRAAQMRQHTQDERGDLEEAELHLKNAVTSLGRLRDEFKALMAVVDLLKGAA</sequence>
<protein>
    <submittedName>
        <fullName evidence="1">Uncharacterized protein</fullName>
    </submittedName>
</protein>
<organism evidence="1 2">
    <name type="scientific">Paenibacillus agaridevorans</name>
    <dbReference type="NCBI Taxonomy" id="171404"/>
    <lineage>
        <taxon>Bacteria</taxon>
        <taxon>Bacillati</taxon>
        <taxon>Bacillota</taxon>
        <taxon>Bacilli</taxon>
        <taxon>Bacillales</taxon>
        <taxon>Paenibacillaceae</taxon>
        <taxon>Paenibacillus</taxon>
    </lineage>
</organism>
<gene>
    <name evidence="1" type="ORF">PAT3040_04122</name>
</gene>
<proteinExistence type="predicted"/>
<comment type="caution">
    <text evidence="1">The sequence shown here is derived from an EMBL/GenBank/DDBJ whole genome shotgun (WGS) entry which is preliminary data.</text>
</comment>
<dbReference type="RefSeq" id="WP_108994208.1">
    <property type="nucleotide sequence ID" value="NZ_BDQX01000231.1"/>
</dbReference>
<dbReference type="AlphaFoldDB" id="A0A2R5ERZ6"/>
<name>A0A2R5ERZ6_9BACL</name>
<evidence type="ECO:0000313" key="1">
    <source>
        <dbReference type="EMBL" id="GBG09476.1"/>
    </source>
</evidence>
<evidence type="ECO:0000313" key="2">
    <source>
        <dbReference type="Proteomes" id="UP000245202"/>
    </source>
</evidence>
<keyword evidence="2" id="KW-1185">Reference proteome</keyword>
<reference evidence="1 2" key="1">
    <citation type="submission" date="2017-08" db="EMBL/GenBank/DDBJ databases">
        <title>Substantial Increase in Enzyme Production by Combined Drug-Resistance Mutations in Paenibacillus agaridevorans.</title>
        <authorList>
            <person name="Tanaka Y."/>
            <person name="Funane K."/>
            <person name="Hosaka T."/>
            <person name="Shiwa Y."/>
            <person name="Fujita N."/>
            <person name="Miyazaki T."/>
            <person name="Yoshikawa H."/>
            <person name="Murakami K."/>
            <person name="Kasahara K."/>
            <person name="Inaoka T."/>
            <person name="Hiraga Y."/>
            <person name="Ochi K."/>
        </authorList>
    </citation>
    <scope>NUCLEOTIDE SEQUENCE [LARGE SCALE GENOMIC DNA]</scope>
    <source>
        <strain evidence="1 2">T-3040</strain>
    </source>
</reference>
<dbReference type="EMBL" id="BDQX01000231">
    <property type="protein sequence ID" value="GBG09476.1"/>
    <property type="molecule type" value="Genomic_DNA"/>
</dbReference>
<dbReference type="Proteomes" id="UP000245202">
    <property type="component" value="Unassembled WGS sequence"/>
</dbReference>